<dbReference type="Gene3D" id="1.10.101.10">
    <property type="entry name" value="PGBD-like superfamily/PGBD"/>
    <property type="match status" value="1"/>
</dbReference>
<keyword evidence="9" id="KW-1185">Reference proteome</keyword>
<accession>A0ABV8K8H6</accession>
<organism evidence="8 9">
    <name type="scientific">Paenibacillus xanthanilyticus</name>
    <dbReference type="NCBI Taxonomy" id="1783531"/>
    <lineage>
        <taxon>Bacteria</taxon>
        <taxon>Bacillati</taxon>
        <taxon>Bacillota</taxon>
        <taxon>Bacilli</taxon>
        <taxon>Bacillales</taxon>
        <taxon>Paenibacillaceae</taxon>
        <taxon>Paenibacillus</taxon>
    </lineage>
</organism>
<dbReference type="SUPFAM" id="SSF47090">
    <property type="entry name" value="PGBD-like"/>
    <property type="match status" value="1"/>
</dbReference>
<dbReference type="SMART" id="SM00228">
    <property type="entry name" value="PDZ"/>
    <property type="match status" value="1"/>
</dbReference>
<comment type="similarity">
    <text evidence="1 5">Belongs to the peptidase S41A family.</text>
</comment>
<evidence type="ECO:0000313" key="8">
    <source>
        <dbReference type="EMBL" id="MFC4102319.1"/>
    </source>
</evidence>
<keyword evidence="2 5" id="KW-0645">Protease</keyword>
<dbReference type="Gene3D" id="2.30.42.10">
    <property type="match status" value="1"/>
</dbReference>
<dbReference type="Pfam" id="PF22694">
    <property type="entry name" value="CtpB_N-like"/>
    <property type="match status" value="1"/>
</dbReference>
<dbReference type="PROSITE" id="PS50106">
    <property type="entry name" value="PDZ"/>
    <property type="match status" value="1"/>
</dbReference>
<dbReference type="SUPFAM" id="SSF50156">
    <property type="entry name" value="PDZ domain-like"/>
    <property type="match status" value="1"/>
</dbReference>
<evidence type="ECO:0000256" key="3">
    <source>
        <dbReference type="ARBA" id="ARBA00022801"/>
    </source>
</evidence>
<comment type="caution">
    <text evidence="8">The sequence shown here is derived from an EMBL/GenBank/DDBJ whole genome shotgun (WGS) entry which is preliminary data.</text>
</comment>
<dbReference type="CDD" id="cd06782">
    <property type="entry name" value="cpPDZ_CPP-like"/>
    <property type="match status" value="1"/>
</dbReference>
<dbReference type="InterPro" id="IPR001478">
    <property type="entry name" value="PDZ"/>
</dbReference>
<evidence type="ECO:0000256" key="2">
    <source>
        <dbReference type="ARBA" id="ARBA00022670"/>
    </source>
</evidence>
<dbReference type="CDD" id="cd07560">
    <property type="entry name" value="Peptidase_S41_CPP"/>
    <property type="match status" value="1"/>
</dbReference>
<dbReference type="SMART" id="SM00245">
    <property type="entry name" value="TSPc"/>
    <property type="match status" value="1"/>
</dbReference>
<dbReference type="Gene3D" id="3.90.226.10">
    <property type="entry name" value="2-enoyl-CoA Hydratase, Chain A, domain 1"/>
    <property type="match status" value="1"/>
</dbReference>
<protein>
    <submittedName>
        <fullName evidence="8">S41 family peptidase</fullName>
    </submittedName>
</protein>
<keyword evidence="4 5" id="KW-0720">Serine protease</keyword>
<proteinExistence type="inferred from homology"/>
<dbReference type="PANTHER" id="PTHR32060">
    <property type="entry name" value="TAIL-SPECIFIC PROTEASE"/>
    <property type="match status" value="1"/>
</dbReference>
<dbReference type="SUPFAM" id="SSF52096">
    <property type="entry name" value="ClpP/crotonase"/>
    <property type="match status" value="1"/>
</dbReference>
<name>A0ABV8K8H6_9BACL</name>
<dbReference type="Pfam" id="PF13180">
    <property type="entry name" value="PDZ_2"/>
    <property type="match status" value="1"/>
</dbReference>
<gene>
    <name evidence="8" type="ORF">ACFOZ8_22130</name>
</gene>
<dbReference type="Gene3D" id="3.30.750.44">
    <property type="match status" value="1"/>
</dbReference>
<dbReference type="InterPro" id="IPR055210">
    <property type="entry name" value="CtpA/B_N"/>
</dbReference>
<dbReference type="NCBIfam" id="TIGR00225">
    <property type="entry name" value="prc"/>
    <property type="match status" value="1"/>
</dbReference>
<evidence type="ECO:0000256" key="1">
    <source>
        <dbReference type="ARBA" id="ARBA00009179"/>
    </source>
</evidence>
<dbReference type="EMBL" id="JBHSAM010000033">
    <property type="protein sequence ID" value="MFC4102319.1"/>
    <property type="molecule type" value="Genomic_DNA"/>
</dbReference>
<evidence type="ECO:0000256" key="6">
    <source>
        <dbReference type="SAM" id="MobiDB-lite"/>
    </source>
</evidence>
<dbReference type="InterPro" id="IPR029045">
    <property type="entry name" value="ClpP/crotonase-like_dom_sf"/>
</dbReference>
<evidence type="ECO:0000259" key="7">
    <source>
        <dbReference type="PROSITE" id="PS50106"/>
    </source>
</evidence>
<dbReference type="RefSeq" id="WP_377720940.1">
    <property type="nucleotide sequence ID" value="NZ_JBHSAM010000033.1"/>
</dbReference>
<dbReference type="InterPro" id="IPR004447">
    <property type="entry name" value="Peptidase_S41A"/>
</dbReference>
<feature type="compositionally biased region" description="Basic and acidic residues" evidence="6">
    <location>
        <begin position="454"/>
        <end position="469"/>
    </location>
</feature>
<dbReference type="InterPro" id="IPR036366">
    <property type="entry name" value="PGBDSf"/>
</dbReference>
<dbReference type="InterPro" id="IPR002477">
    <property type="entry name" value="Peptidoglycan-bd-like"/>
</dbReference>
<dbReference type="Pfam" id="PF03572">
    <property type="entry name" value="Peptidase_S41"/>
    <property type="match status" value="1"/>
</dbReference>
<dbReference type="Pfam" id="PF01471">
    <property type="entry name" value="PG_binding_1"/>
    <property type="match status" value="1"/>
</dbReference>
<keyword evidence="3 5" id="KW-0378">Hydrolase</keyword>
<dbReference type="InterPro" id="IPR036365">
    <property type="entry name" value="PGBD-like_sf"/>
</dbReference>
<dbReference type="Proteomes" id="UP001595715">
    <property type="component" value="Unassembled WGS sequence"/>
</dbReference>
<dbReference type="InterPro" id="IPR036034">
    <property type="entry name" value="PDZ_sf"/>
</dbReference>
<evidence type="ECO:0000313" key="9">
    <source>
        <dbReference type="Proteomes" id="UP001595715"/>
    </source>
</evidence>
<sequence length="480" mass="52084">MNRFGEEAMAQRKRTIRGLLLLVAVAAVFLAGRYSMVMQHPILKTANFENLSYAYNEIINGYLEGAEGEKLVDGAVEGMVASLDDPYSVYLTGEAGKAYMESYEDHFVGIGVEVREEDGAFIIEKVIEGAPAEKAGVKDHDTIVAVDGQAANGMASDKLLGMVRGKEGTTVKLKLARAGVEQPIELSVKRGSVPIKTVEYEMKENGIGQITIERFADKTGDEFDKALEALTAKGMKGLLLDLRGNPGGLLDPTIQIASRFLPKGEKILQVVGKGEKHVVTHKSDEETPLKLPISILVDGHTASSSEVLTAALKEKAGATVIGEKTYGKGIVQQFTQLNDGSVLKITKAQWRTPEGSWIHKKGIEPTTEVEPPAYTLLPSLPTGLSLKKGDYGDQVKTAEHMLKALGYLPGEAGGVYDDAMEQAVERFQRSQSLPETGSLNDKTAYRMTTLLAERYDREDPQRKKAEETLRTAIGGTAKSR</sequence>
<feature type="region of interest" description="Disordered" evidence="6">
    <location>
        <begin position="454"/>
        <end position="480"/>
    </location>
</feature>
<reference evidence="9" key="1">
    <citation type="journal article" date="2019" name="Int. J. Syst. Evol. Microbiol.">
        <title>The Global Catalogue of Microorganisms (GCM) 10K type strain sequencing project: providing services to taxonomists for standard genome sequencing and annotation.</title>
        <authorList>
            <consortium name="The Broad Institute Genomics Platform"/>
            <consortium name="The Broad Institute Genome Sequencing Center for Infectious Disease"/>
            <person name="Wu L."/>
            <person name="Ma J."/>
        </authorList>
    </citation>
    <scope>NUCLEOTIDE SEQUENCE [LARGE SCALE GENOMIC DNA]</scope>
    <source>
        <strain evidence="9">IBRC-M 10987</strain>
    </source>
</reference>
<feature type="domain" description="PDZ" evidence="7">
    <location>
        <begin position="110"/>
        <end position="164"/>
    </location>
</feature>
<dbReference type="InterPro" id="IPR005151">
    <property type="entry name" value="Tail-specific_protease"/>
</dbReference>
<evidence type="ECO:0000256" key="4">
    <source>
        <dbReference type="ARBA" id="ARBA00022825"/>
    </source>
</evidence>
<dbReference type="PANTHER" id="PTHR32060:SF30">
    <property type="entry name" value="CARBOXY-TERMINAL PROCESSING PROTEASE CTPA"/>
    <property type="match status" value="1"/>
</dbReference>
<evidence type="ECO:0000256" key="5">
    <source>
        <dbReference type="RuleBase" id="RU004404"/>
    </source>
</evidence>